<feature type="domain" description="Methyltransferase" evidence="1">
    <location>
        <begin position="45"/>
        <end position="136"/>
    </location>
</feature>
<protein>
    <recommendedName>
        <fullName evidence="1">Methyltransferase domain-containing protein</fullName>
    </recommendedName>
</protein>
<accession>A0A2M7QKN2</accession>
<proteinExistence type="predicted"/>
<dbReference type="InterPro" id="IPR029063">
    <property type="entry name" value="SAM-dependent_MTases_sf"/>
</dbReference>
<sequence length="201" mass="23016">MLPDYFRRPESLTITKLDQREIGAFRIALEDLLNTIPQGPIIDCFTGACGLYLYPDDLRKRVIGVDSSSFQLRELRSQLLTTETYSPKIIEAYCDNLPFVNESAAAAVAVRGVRYLNWAENRSFTAEAQRILRPDGLLVILDYPTVDLDGAFDLPDIRNLEKIYFDPTKWGEMARELGFRDIVALYNYLPEMRINLVTARK</sequence>
<dbReference type="Proteomes" id="UP000229401">
    <property type="component" value="Unassembled WGS sequence"/>
</dbReference>
<dbReference type="EMBL" id="PFLI01000009">
    <property type="protein sequence ID" value="PIY72568.1"/>
    <property type="molecule type" value="Genomic_DNA"/>
</dbReference>
<dbReference type="Gene3D" id="3.40.50.150">
    <property type="entry name" value="Vaccinia Virus protein VP39"/>
    <property type="match status" value="1"/>
</dbReference>
<name>A0A2M7QKN2_9BACT</name>
<dbReference type="AlphaFoldDB" id="A0A2M7QKN2"/>
<organism evidence="2 3">
    <name type="scientific">Candidatus Roizmanbacteria bacterium CG_4_10_14_0_8_um_filter_33_9</name>
    <dbReference type="NCBI Taxonomy" id="1974826"/>
    <lineage>
        <taxon>Bacteria</taxon>
        <taxon>Candidatus Roizmaniibacteriota</taxon>
    </lineage>
</organism>
<dbReference type="Pfam" id="PF13649">
    <property type="entry name" value="Methyltransf_25"/>
    <property type="match status" value="1"/>
</dbReference>
<evidence type="ECO:0000313" key="3">
    <source>
        <dbReference type="Proteomes" id="UP000229401"/>
    </source>
</evidence>
<evidence type="ECO:0000259" key="1">
    <source>
        <dbReference type="Pfam" id="PF13649"/>
    </source>
</evidence>
<dbReference type="SUPFAM" id="SSF53335">
    <property type="entry name" value="S-adenosyl-L-methionine-dependent methyltransferases"/>
    <property type="match status" value="1"/>
</dbReference>
<comment type="caution">
    <text evidence="2">The sequence shown here is derived from an EMBL/GenBank/DDBJ whole genome shotgun (WGS) entry which is preliminary data.</text>
</comment>
<evidence type="ECO:0000313" key="2">
    <source>
        <dbReference type="EMBL" id="PIY72568.1"/>
    </source>
</evidence>
<dbReference type="InterPro" id="IPR041698">
    <property type="entry name" value="Methyltransf_25"/>
</dbReference>
<gene>
    <name evidence="2" type="ORF">COY87_00250</name>
</gene>
<reference evidence="3" key="1">
    <citation type="submission" date="2017-09" db="EMBL/GenBank/DDBJ databases">
        <title>Depth-based differentiation of microbial function through sediment-hosted aquifers and enrichment of novel symbionts in the deep terrestrial subsurface.</title>
        <authorList>
            <person name="Probst A.J."/>
            <person name="Ladd B."/>
            <person name="Jarett J.K."/>
            <person name="Geller-Mcgrath D.E."/>
            <person name="Sieber C.M.K."/>
            <person name="Emerson J.B."/>
            <person name="Anantharaman K."/>
            <person name="Thomas B.C."/>
            <person name="Malmstrom R."/>
            <person name="Stieglmeier M."/>
            <person name="Klingl A."/>
            <person name="Woyke T."/>
            <person name="Ryan C.M."/>
            <person name="Banfield J.F."/>
        </authorList>
    </citation>
    <scope>NUCLEOTIDE SEQUENCE [LARGE SCALE GENOMIC DNA]</scope>
</reference>